<dbReference type="VEuPathDB" id="FungiDB:H257_12942"/>
<evidence type="ECO:0000313" key="2">
    <source>
        <dbReference type="Proteomes" id="UP000265427"/>
    </source>
</evidence>
<evidence type="ECO:0000313" key="1">
    <source>
        <dbReference type="EMBL" id="RHY09223.1"/>
    </source>
</evidence>
<organism evidence="1 2">
    <name type="scientific">Aphanomyces astaci</name>
    <name type="common">Crayfish plague agent</name>
    <dbReference type="NCBI Taxonomy" id="112090"/>
    <lineage>
        <taxon>Eukaryota</taxon>
        <taxon>Sar</taxon>
        <taxon>Stramenopiles</taxon>
        <taxon>Oomycota</taxon>
        <taxon>Saprolegniomycetes</taxon>
        <taxon>Saprolegniales</taxon>
        <taxon>Verrucalvaceae</taxon>
        <taxon>Aphanomyces</taxon>
    </lineage>
</organism>
<gene>
    <name evidence="1" type="ORF">DYB36_002200</name>
</gene>
<comment type="caution">
    <text evidence="1">The sequence shown here is derived from an EMBL/GenBank/DDBJ whole genome shotgun (WGS) entry which is preliminary data.</text>
</comment>
<reference evidence="1 2" key="1">
    <citation type="submission" date="2018-08" db="EMBL/GenBank/DDBJ databases">
        <title>Aphanomyces genome sequencing and annotation.</title>
        <authorList>
            <person name="Minardi D."/>
            <person name="Oidtmann B."/>
            <person name="Van Der Giezen M."/>
            <person name="Studholme D.J."/>
        </authorList>
    </citation>
    <scope>NUCLEOTIDE SEQUENCE [LARGE SCALE GENOMIC DNA]</scope>
    <source>
        <strain evidence="1 2">Kv</strain>
    </source>
</reference>
<dbReference type="Proteomes" id="UP000265427">
    <property type="component" value="Unassembled WGS sequence"/>
</dbReference>
<dbReference type="AlphaFoldDB" id="A0A397AMW0"/>
<proteinExistence type="predicted"/>
<name>A0A397AMW0_APHAT</name>
<sequence length="168" mass="19690">MPAAPRMTKRAIMFLLARTMELYNGDIDEFLSVMFLRRKVLRFLLEHPLISYNNAFDQGLDNTTAMHKNRFTLPQLHTLCEKFRLITWITSEWSHRIEVVQALAMTCRRLVEPLRVLTEANEFGRSMESSSRVILAVVRMFYAKFAGVFYLPDTLTTERPGRKFIIQL</sequence>
<protein>
    <submittedName>
        <fullName evidence="1">Uncharacterized protein</fullName>
    </submittedName>
</protein>
<accession>A0A397AMW0</accession>
<dbReference type="EMBL" id="QUSZ01005546">
    <property type="protein sequence ID" value="RHY09223.1"/>
    <property type="molecule type" value="Genomic_DNA"/>
</dbReference>